<gene>
    <name evidence="3" type="ORF">GD597_08580</name>
</gene>
<reference evidence="3" key="1">
    <citation type="submission" date="2019-10" db="EMBL/GenBank/DDBJ databases">
        <title>Draft genome sequence of Panacibacter sp. KCS-6.</title>
        <authorList>
            <person name="Yim K.J."/>
        </authorList>
    </citation>
    <scope>NUCLEOTIDE SEQUENCE</scope>
    <source>
        <strain evidence="3">KCS-6</strain>
    </source>
</reference>
<protein>
    <submittedName>
        <fullName evidence="3">YcxB family protein</fullName>
    </submittedName>
</protein>
<dbReference type="EMBL" id="WHPF01000005">
    <property type="protein sequence ID" value="NNV55510.1"/>
    <property type="molecule type" value="Genomic_DNA"/>
</dbReference>
<dbReference type="AlphaFoldDB" id="A0A8J8FD17"/>
<dbReference type="InterPro" id="IPR025588">
    <property type="entry name" value="YcxB-like_C"/>
</dbReference>
<evidence type="ECO:0000313" key="4">
    <source>
        <dbReference type="Proteomes" id="UP000598971"/>
    </source>
</evidence>
<evidence type="ECO:0000313" key="3">
    <source>
        <dbReference type="EMBL" id="NNV55510.1"/>
    </source>
</evidence>
<feature type="domain" description="YcxB-like C-terminal" evidence="2">
    <location>
        <begin position="108"/>
        <end position="150"/>
    </location>
</feature>
<accession>A0A8J8FD17</accession>
<keyword evidence="1" id="KW-1133">Transmembrane helix</keyword>
<keyword evidence="1" id="KW-0472">Membrane</keyword>
<evidence type="ECO:0000256" key="1">
    <source>
        <dbReference type="SAM" id="Phobius"/>
    </source>
</evidence>
<dbReference type="Proteomes" id="UP000598971">
    <property type="component" value="Unassembled WGS sequence"/>
</dbReference>
<keyword evidence="4" id="KW-1185">Reference proteome</keyword>
<keyword evidence="1" id="KW-0812">Transmembrane</keyword>
<dbReference type="RefSeq" id="WP_171607432.1">
    <property type="nucleotide sequence ID" value="NZ_WHPF01000005.1"/>
</dbReference>
<proteinExistence type="predicted"/>
<feature type="transmembrane region" description="Helical" evidence="1">
    <location>
        <begin position="26"/>
        <end position="47"/>
    </location>
</feature>
<comment type="caution">
    <text evidence="3">The sequence shown here is derived from an EMBL/GenBank/DDBJ whole genome shotgun (WGS) entry which is preliminary data.</text>
</comment>
<evidence type="ECO:0000259" key="2">
    <source>
        <dbReference type="Pfam" id="PF14317"/>
    </source>
</evidence>
<feature type="transmembrane region" description="Helical" evidence="1">
    <location>
        <begin position="53"/>
        <end position="72"/>
    </location>
</feature>
<dbReference type="Pfam" id="PF14317">
    <property type="entry name" value="YcxB"/>
    <property type="match status" value="1"/>
</dbReference>
<sequence length="159" mass="19286">MQLSFRYEKSKVLQALRYHFIWQPEIRILLIVVIVFDIISAILYLIGKIRPEPFLLGSFIWIIFLISFWYIIPINIYKKSVTFQHNFIADFDNNVVTLQHDRGIMQWEWSQFTKFIESPNFFHVYFSQKSFFLFPKDNMTDEFRQELRALFNQKIGNKA</sequence>
<organism evidence="3 4">
    <name type="scientific">Limnovirga soli</name>
    <dbReference type="NCBI Taxonomy" id="2656915"/>
    <lineage>
        <taxon>Bacteria</taxon>
        <taxon>Pseudomonadati</taxon>
        <taxon>Bacteroidota</taxon>
        <taxon>Chitinophagia</taxon>
        <taxon>Chitinophagales</taxon>
        <taxon>Chitinophagaceae</taxon>
        <taxon>Limnovirga</taxon>
    </lineage>
</organism>
<name>A0A8J8FD17_9BACT</name>